<dbReference type="PANTHER" id="PTHR23080">
    <property type="entry name" value="THAP DOMAIN PROTEIN"/>
    <property type="match status" value="1"/>
</dbReference>
<evidence type="ECO:0000313" key="4">
    <source>
        <dbReference type="EMBL" id="KAK2152647.1"/>
    </source>
</evidence>
<reference evidence="4" key="1">
    <citation type="journal article" date="2023" name="Mol. Biol. Evol.">
        <title>Third-Generation Sequencing Reveals the Adaptive Role of the Epigenome in Three Deep-Sea Polychaetes.</title>
        <authorList>
            <person name="Perez M."/>
            <person name="Aroh O."/>
            <person name="Sun Y."/>
            <person name="Lan Y."/>
            <person name="Juniper S.K."/>
            <person name="Young C.R."/>
            <person name="Angers B."/>
            <person name="Qian P.Y."/>
        </authorList>
    </citation>
    <scope>NUCLEOTIDE SEQUENCE</scope>
    <source>
        <strain evidence="4">R07B-5</strain>
    </source>
</reference>
<keyword evidence="2" id="KW-0479">Metal-binding</keyword>
<name>A0AAD9N0J0_RIDPI</name>
<sequence length="110" mass="12691">MVTFILNGWGGRTSDKHIVEKSGLLNNLLPGDILMADRGFKISDDVAFYQAKLVIPDFTKGKKQLWSLGNSGFLMGKFHWFNKMYILKTVLVFVKYDRHQHCITKYTSEM</sequence>
<accession>A0AAD9N0J0</accession>
<dbReference type="GO" id="GO:0046872">
    <property type="term" value="F:metal ion binding"/>
    <property type="evidence" value="ECO:0007669"/>
    <property type="project" value="UniProtKB-KW"/>
</dbReference>
<comment type="caution">
    <text evidence="4">The sequence shown here is derived from an EMBL/GenBank/DDBJ whole genome shotgun (WGS) entry which is preliminary data.</text>
</comment>
<dbReference type="Pfam" id="PF13359">
    <property type="entry name" value="DDE_Tnp_4"/>
    <property type="match status" value="1"/>
</dbReference>
<evidence type="ECO:0000313" key="5">
    <source>
        <dbReference type="Proteomes" id="UP001209878"/>
    </source>
</evidence>
<comment type="cofactor">
    <cofactor evidence="1">
        <name>a divalent metal cation</name>
        <dbReference type="ChEBI" id="CHEBI:60240"/>
    </cofactor>
</comment>
<proteinExistence type="predicted"/>
<evidence type="ECO:0000256" key="1">
    <source>
        <dbReference type="ARBA" id="ARBA00001968"/>
    </source>
</evidence>
<evidence type="ECO:0000259" key="3">
    <source>
        <dbReference type="Pfam" id="PF13359"/>
    </source>
</evidence>
<protein>
    <recommendedName>
        <fullName evidence="3">DDE Tnp4 domain-containing protein</fullName>
    </recommendedName>
</protein>
<dbReference type="InterPro" id="IPR027806">
    <property type="entry name" value="HARBI1_dom"/>
</dbReference>
<feature type="domain" description="DDE Tnp4" evidence="3">
    <location>
        <begin position="2"/>
        <end position="65"/>
    </location>
</feature>
<gene>
    <name evidence="4" type="ORF">NP493_2428g00001</name>
</gene>
<evidence type="ECO:0000256" key="2">
    <source>
        <dbReference type="ARBA" id="ARBA00022723"/>
    </source>
</evidence>
<dbReference type="AlphaFoldDB" id="A0AAD9N0J0"/>
<organism evidence="4 5">
    <name type="scientific">Ridgeia piscesae</name>
    <name type="common">Tubeworm</name>
    <dbReference type="NCBI Taxonomy" id="27915"/>
    <lineage>
        <taxon>Eukaryota</taxon>
        <taxon>Metazoa</taxon>
        <taxon>Spiralia</taxon>
        <taxon>Lophotrochozoa</taxon>
        <taxon>Annelida</taxon>
        <taxon>Polychaeta</taxon>
        <taxon>Sedentaria</taxon>
        <taxon>Canalipalpata</taxon>
        <taxon>Sabellida</taxon>
        <taxon>Siboglinidae</taxon>
        <taxon>Ridgeia</taxon>
    </lineage>
</organism>
<keyword evidence="5" id="KW-1185">Reference proteome</keyword>
<dbReference type="Proteomes" id="UP001209878">
    <property type="component" value="Unassembled WGS sequence"/>
</dbReference>
<dbReference type="EMBL" id="JAODUO010002424">
    <property type="protein sequence ID" value="KAK2152647.1"/>
    <property type="molecule type" value="Genomic_DNA"/>
</dbReference>